<dbReference type="EMBL" id="QNZH01000080">
    <property type="protein sequence ID" value="RTZ91524.1"/>
    <property type="molecule type" value="Genomic_DNA"/>
</dbReference>
<organism evidence="2 4">
    <name type="scientific">SAR324 cluster bacterium</name>
    <dbReference type="NCBI Taxonomy" id="2024889"/>
    <lineage>
        <taxon>Bacteria</taxon>
        <taxon>Deltaproteobacteria</taxon>
        <taxon>SAR324 cluster</taxon>
    </lineage>
</organism>
<proteinExistence type="predicted"/>
<dbReference type="AlphaFoldDB" id="A0A432GP70"/>
<name>A0A432GP70_9DELT</name>
<evidence type="ECO:0000313" key="2">
    <source>
        <dbReference type="EMBL" id="RTZ85333.1"/>
    </source>
</evidence>
<dbReference type="Proteomes" id="UP000288322">
    <property type="component" value="Unassembled WGS sequence"/>
</dbReference>
<dbReference type="EMBL" id="QNZJ01000220">
    <property type="protein sequence ID" value="RTZ85333.1"/>
    <property type="molecule type" value="Genomic_DNA"/>
</dbReference>
<protein>
    <submittedName>
        <fullName evidence="2">Uncharacterized protein</fullName>
    </submittedName>
</protein>
<feature type="transmembrane region" description="Helical" evidence="1">
    <location>
        <begin position="76"/>
        <end position="96"/>
    </location>
</feature>
<accession>A0A432GP70</accession>
<gene>
    <name evidence="3" type="ORF">DSY93_03160</name>
    <name evidence="2" type="ORF">DSY95_04915</name>
</gene>
<evidence type="ECO:0000313" key="3">
    <source>
        <dbReference type="EMBL" id="RTZ91524.1"/>
    </source>
</evidence>
<sequence length="101" mass="11144">MSACIICCCANKKGQMNKRRLGTILIAGSVLLWLINRFSYIISSYFSRLLCGELYLQPVDGILGDVSCGFNADMHFTALMFLVLITGIAVLIISLVQKDVH</sequence>
<evidence type="ECO:0000313" key="5">
    <source>
        <dbReference type="Proteomes" id="UP000288322"/>
    </source>
</evidence>
<comment type="caution">
    <text evidence="2">The sequence shown here is derived from an EMBL/GenBank/DDBJ whole genome shotgun (WGS) entry which is preliminary data.</text>
</comment>
<evidence type="ECO:0000256" key="1">
    <source>
        <dbReference type="SAM" id="Phobius"/>
    </source>
</evidence>
<dbReference type="Proteomes" id="UP000287719">
    <property type="component" value="Unassembled WGS sequence"/>
</dbReference>
<keyword evidence="1" id="KW-0472">Membrane</keyword>
<evidence type="ECO:0000313" key="4">
    <source>
        <dbReference type="Proteomes" id="UP000287719"/>
    </source>
</evidence>
<keyword evidence="1" id="KW-0812">Transmembrane</keyword>
<feature type="transmembrane region" description="Helical" evidence="1">
    <location>
        <begin position="21"/>
        <end position="42"/>
    </location>
</feature>
<reference evidence="4 5" key="1">
    <citation type="submission" date="2018-06" db="EMBL/GenBank/DDBJ databases">
        <title>Combined omics and stable isotope probing to characterize newly discovered Mariana Back-Arc vent microbial communities.</title>
        <authorList>
            <person name="Trembath-Reichert E."/>
            <person name="Huber J.A."/>
        </authorList>
    </citation>
    <scope>NUCLEOTIDE SEQUENCE [LARGE SCALE GENOMIC DNA]</scope>
    <source>
        <strain evidence="3">MAG 151</strain>
        <strain evidence="2">MAG 54</strain>
    </source>
</reference>
<keyword evidence="1" id="KW-1133">Transmembrane helix</keyword>